<dbReference type="EMBL" id="CAJPVJ010002832">
    <property type="protein sequence ID" value="CAG2166844.1"/>
    <property type="molecule type" value="Genomic_DNA"/>
</dbReference>
<accession>A0A7R9QK13</accession>
<evidence type="ECO:0000256" key="1">
    <source>
        <dbReference type="ARBA" id="ARBA00004477"/>
    </source>
</evidence>
<evidence type="ECO:0000256" key="5">
    <source>
        <dbReference type="ARBA" id="ARBA00022919"/>
    </source>
</evidence>
<keyword evidence="7" id="KW-0443">Lipid metabolism</keyword>
<dbReference type="GO" id="GO:0005789">
    <property type="term" value="C:endoplasmic reticulum membrane"/>
    <property type="evidence" value="ECO:0007669"/>
    <property type="project" value="UniProtKB-SubCell"/>
</dbReference>
<dbReference type="AlphaFoldDB" id="A0A7R9QK13"/>
<evidence type="ECO:0000256" key="3">
    <source>
        <dbReference type="ARBA" id="ARBA00022692"/>
    </source>
</evidence>
<dbReference type="GO" id="GO:0004758">
    <property type="term" value="F:serine C-palmitoyltransferase activity"/>
    <property type="evidence" value="ECO:0007669"/>
    <property type="project" value="TreeGrafter"/>
</dbReference>
<keyword evidence="6 10" id="KW-1133">Transmembrane helix</keyword>
<dbReference type="Pfam" id="PF11779">
    <property type="entry name" value="SPT_ssu-like"/>
    <property type="match status" value="1"/>
</dbReference>
<reference evidence="11" key="1">
    <citation type="submission" date="2020-11" db="EMBL/GenBank/DDBJ databases">
        <authorList>
            <person name="Tran Van P."/>
        </authorList>
    </citation>
    <scope>NUCLEOTIDE SEQUENCE</scope>
</reference>
<comment type="pathway">
    <text evidence="2">Lipid metabolism.</text>
</comment>
<dbReference type="OrthoDB" id="202672at2759"/>
<keyword evidence="5" id="KW-0746">Sphingolipid metabolism</keyword>
<protein>
    <submittedName>
        <fullName evidence="11">Uncharacterized protein</fullName>
    </submittedName>
</protein>
<dbReference type="Proteomes" id="UP000728032">
    <property type="component" value="Unassembled WGS sequence"/>
</dbReference>
<evidence type="ECO:0000256" key="7">
    <source>
        <dbReference type="ARBA" id="ARBA00023098"/>
    </source>
</evidence>
<dbReference type="PANTHER" id="PTHR47084:SF1">
    <property type="entry name" value="SERINE PALMITOYLTRANSFERASE SMALL SUBUNIT A"/>
    <property type="match status" value="1"/>
</dbReference>
<keyword evidence="12" id="KW-1185">Reference proteome</keyword>
<sequence length="185" mass="20615">MTYQQWVLCIIRQISSIFDVHINNRLLRGDESIGRALVLVYRLESSGRDGIYGIYGTDMSGIVSRVCDRLSHWYFVYELRTSLYMLEPWEKTTFNTALLAFIAMASYTTYAFLPTYTRSALSYFGYSHQNSYSCSISESESGLMASLANCSASSNNSLGTHSCLPLVSAPIQLISSSKALSLISS</sequence>
<evidence type="ECO:0000256" key="6">
    <source>
        <dbReference type="ARBA" id="ARBA00022989"/>
    </source>
</evidence>
<dbReference type="GO" id="GO:0017059">
    <property type="term" value="C:serine palmitoyltransferase complex"/>
    <property type="evidence" value="ECO:0007669"/>
    <property type="project" value="TreeGrafter"/>
</dbReference>
<dbReference type="EMBL" id="OC917657">
    <property type="protein sequence ID" value="CAD7647651.1"/>
    <property type="molecule type" value="Genomic_DNA"/>
</dbReference>
<evidence type="ECO:0000256" key="9">
    <source>
        <dbReference type="ARBA" id="ARBA00038370"/>
    </source>
</evidence>
<dbReference type="InterPro" id="IPR024512">
    <property type="entry name" value="Ser_palmitoyltrfase_ssu-like"/>
</dbReference>
<name>A0A7R9QK13_9ACAR</name>
<gene>
    <name evidence="11" type="ORF">ONB1V03_LOCUS6359</name>
</gene>
<keyword evidence="3 10" id="KW-0812">Transmembrane</keyword>
<keyword evidence="4" id="KW-0256">Endoplasmic reticulum</keyword>
<evidence type="ECO:0000313" key="11">
    <source>
        <dbReference type="EMBL" id="CAD7647651.1"/>
    </source>
</evidence>
<organism evidence="11">
    <name type="scientific">Oppiella nova</name>
    <dbReference type="NCBI Taxonomy" id="334625"/>
    <lineage>
        <taxon>Eukaryota</taxon>
        <taxon>Metazoa</taxon>
        <taxon>Ecdysozoa</taxon>
        <taxon>Arthropoda</taxon>
        <taxon>Chelicerata</taxon>
        <taxon>Arachnida</taxon>
        <taxon>Acari</taxon>
        <taxon>Acariformes</taxon>
        <taxon>Sarcoptiformes</taxon>
        <taxon>Oribatida</taxon>
        <taxon>Brachypylina</taxon>
        <taxon>Oppioidea</taxon>
        <taxon>Oppiidae</taxon>
        <taxon>Oppiella</taxon>
    </lineage>
</organism>
<comment type="subcellular location">
    <subcellularLocation>
        <location evidence="1">Endoplasmic reticulum membrane</location>
        <topology evidence="1">Multi-pass membrane protein</topology>
    </subcellularLocation>
</comment>
<evidence type="ECO:0000256" key="10">
    <source>
        <dbReference type="SAM" id="Phobius"/>
    </source>
</evidence>
<feature type="transmembrane region" description="Helical" evidence="10">
    <location>
        <begin position="94"/>
        <end position="113"/>
    </location>
</feature>
<evidence type="ECO:0000256" key="2">
    <source>
        <dbReference type="ARBA" id="ARBA00005189"/>
    </source>
</evidence>
<proteinExistence type="inferred from homology"/>
<keyword evidence="8 10" id="KW-0472">Membrane</keyword>
<dbReference type="InterPro" id="IPR051900">
    <property type="entry name" value="SPT_small_subunit"/>
</dbReference>
<evidence type="ECO:0000256" key="8">
    <source>
        <dbReference type="ARBA" id="ARBA00023136"/>
    </source>
</evidence>
<comment type="similarity">
    <text evidence="9">Belongs to the SPTSS family. SPTSSA subfamily.</text>
</comment>
<dbReference type="PANTHER" id="PTHR47084">
    <property type="entry name" value="SERINE PALMITOYLTRANSFERASE SMALL SUBUNIT A"/>
    <property type="match status" value="1"/>
</dbReference>
<dbReference type="GO" id="GO:0046513">
    <property type="term" value="P:ceramide biosynthetic process"/>
    <property type="evidence" value="ECO:0007669"/>
    <property type="project" value="TreeGrafter"/>
</dbReference>
<evidence type="ECO:0000313" key="12">
    <source>
        <dbReference type="Proteomes" id="UP000728032"/>
    </source>
</evidence>
<evidence type="ECO:0000256" key="4">
    <source>
        <dbReference type="ARBA" id="ARBA00022824"/>
    </source>
</evidence>